<dbReference type="PANTHER" id="PTHR12606:SF136">
    <property type="entry name" value="ULP1 PROTEASE FAMILY PROTEIN"/>
    <property type="match status" value="1"/>
</dbReference>
<dbReference type="GO" id="GO:0006508">
    <property type="term" value="P:proteolysis"/>
    <property type="evidence" value="ECO:0007669"/>
    <property type="project" value="UniProtKB-KW"/>
</dbReference>
<sequence length="630" mass="71371">MVTPFNNSGYQAPDAPRPDRQGQYRQVEPIRFDARNPLPINPAKVYVQNVIYGVIENEPLPGCALEGHIKSELDSLPAHGRQQALDELVQHKGLLRATANAFTKINKHGDNVVDYRYRNRTRKANYVRDMTEWWQGNGWVPRWPKYGDGELCTVESTPFTDVFNLHTISKMARKNNFDLPALYQPGGSWLGHDDDPGLGFSDNNSAADEEEQMQTHEAAVAEARVGKRKSGEVTVLPRTWGPDVSKDFDDPVKAWNQISRGEWLSDDTIDLMHRLILQYVSEIPGDSNVDEWYIVNPLFIELSRPQLPAVPHSLSKRPHKFILVPLHHRHPSKHWTIAKIDLEQRLITWYDPHPNQIHDAEALRLTSWLEPKAKPFQFRVTEGPRQTDGVSCGVFVLNAMRCWLQGLGLPLSFDEPNAFLLSLLESADSDEDCSVQASRNTSPVPPSLKRFREGKITNQEVTSLADVGRQLQGLKALLQRQLEAFPREDLETLRLTLARQTQWAESLETELATLPVSIAKVRRYQAAARYLKPVMQVAPHDPNLPRDEQLLGLGAVMNNLAEDHLAPFRVDGADIADLAVLLARQDALPQEIENAWDRINDLRVRVDREIEWLALGQDVEGIRGMVRGEN</sequence>
<dbReference type="Proteomes" id="UP001152049">
    <property type="component" value="Unassembled WGS sequence"/>
</dbReference>
<dbReference type="GO" id="GO:0016926">
    <property type="term" value="P:protein desumoylation"/>
    <property type="evidence" value="ECO:0007669"/>
    <property type="project" value="TreeGrafter"/>
</dbReference>
<dbReference type="EMBL" id="JAOQAZ010000041">
    <property type="protein sequence ID" value="KAJ4246850.1"/>
    <property type="molecule type" value="Genomic_DNA"/>
</dbReference>
<evidence type="ECO:0000313" key="7">
    <source>
        <dbReference type="EMBL" id="KAJ4246850.1"/>
    </source>
</evidence>
<dbReference type="Gene3D" id="3.40.395.10">
    <property type="entry name" value="Adenoviral Proteinase, Chain A"/>
    <property type="match status" value="1"/>
</dbReference>
<reference evidence="7" key="1">
    <citation type="submission" date="2022-09" db="EMBL/GenBank/DDBJ databases">
        <title>Fusarium specimens isolated from Avocado Roots.</title>
        <authorList>
            <person name="Stajich J."/>
            <person name="Roper C."/>
            <person name="Heimlech-Rivalta G."/>
        </authorList>
    </citation>
    <scope>NUCLEOTIDE SEQUENCE</scope>
    <source>
        <strain evidence="7">CF00136</strain>
    </source>
</reference>
<evidence type="ECO:0000256" key="2">
    <source>
        <dbReference type="ARBA" id="ARBA00022670"/>
    </source>
</evidence>
<protein>
    <recommendedName>
        <fullName evidence="6">Ubiquitin-like protease family profile domain-containing protein</fullName>
    </recommendedName>
</protein>
<keyword evidence="8" id="KW-1185">Reference proteome</keyword>
<evidence type="ECO:0000259" key="6">
    <source>
        <dbReference type="PROSITE" id="PS50600"/>
    </source>
</evidence>
<organism evidence="7 8">
    <name type="scientific">Fusarium torreyae</name>
    <dbReference type="NCBI Taxonomy" id="1237075"/>
    <lineage>
        <taxon>Eukaryota</taxon>
        <taxon>Fungi</taxon>
        <taxon>Dikarya</taxon>
        <taxon>Ascomycota</taxon>
        <taxon>Pezizomycotina</taxon>
        <taxon>Sordariomycetes</taxon>
        <taxon>Hypocreomycetidae</taxon>
        <taxon>Hypocreales</taxon>
        <taxon>Nectriaceae</taxon>
        <taxon>Fusarium</taxon>
    </lineage>
</organism>
<keyword evidence="4" id="KW-0788">Thiol protease</keyword>
<proteinExistence type="inferred from homology"/>
<keyword evidence="2" id="KW-0645">Protease</keyword>
<dbReference type="GO" id="GO:0005634">
    <property type="term" value="C:nucleus"/>
    <property type="evidence" value="ECO:0007669"/>
    <property type="project" value="TreeGrafter"/>
</dbReference>
<dbReference type="AlphaFoldDB" id="A0A9W8V8R4"/>
<feature type="compositionally biased region" description="Polar residues" evidence="5">
    <location>
        <begin position="1"/>
        <end position="10"/>
    </location>
</feature>
<dbReference type="PROSITE" id="PS50600">
    <property type="entry name" value="ULP_PROTEASE"/>
    <property type="match status" value="1"/>
</dbReference>
<feature type="domain" description="Ubiquitin-like protease family profile" evidence="6">
    <location>
        <begin position="248"/>
        <end position="403"/>
    </location>
</feature>
<dbReference type="PANTHER" id="PTHR12606">
    <property type="entry name" value="SENTRIN/SUMO-SPECIFIC PROTEASE"/>
    <property type="match status" value="1"/>
</dbReference>
<dbReference type="OrthoDB" id="5048491at2759"/>
<dbReference type="GO" id="GO:0016929">
    <property type="term" value="F:deSUMOylase activity"/>
    <property type="evidence" value="ECO:0007669"/>
    <property type="project" value="TreeGrafter"/>
</dbReference>
<dbReference type="Pfam" id="PF02902">
    <property type="entry name" value="Peptidase_C48"/>
    <property type="match status" value="1"/>
</dbReference>
<dbReference type="InterPro" id="IPR003653">
    <property type="entry name" value="Peptidase_C48_C"/>
</dbReference>
<feature type="region of interest" description="Disordered" evidence="5">
    <location>
        <begin position="1"/>
        <end position="22"/>
    </location>
</feature>
<evidence type="ECO:0000313" key="8">
    <source>
        <dbReference type="Proteomes" id="UP001152049"/>
    </source>
</evidence>
<evidence type="ECO:0000256" key="5">
    <source>
        <dbReference type="SAM" id="MobiDB-lite"/>
    </source>
</evidence>
<comment type="caution">
    <text evidence="7">The sequence shown here is derived from an EMBL/GenBank/DDBJ whole genome shotgun (WGS) entry which is preliminary data.</text>
</comment>
<evidence type="ECO:0000256" key="1">
    <source>
        <dbReference type="ARBA" id="ARBA00005234"/>
    </source>
</evidence>
<dbReference type="SUPFAM" id="SSF54001">
    <property type="entry name" value="Cysteine proteinases"/>
    <property type="match status" value="1"/>
</dbReference>
<evidence type="ECO:0000256" key="4">
    <source>
        <dbReference type="ARBA" id="ARBA00022807"/>
    </source>
</evidence>
<gene>
    <name evidence="7" type="ORF">NW762_013402</name>
</gene>
<comment type="similarity">
    <text evidence="1">Belongs to the peptidase C48 family.</text>
</comment>
<keyword evidence="3" id="KW-0378">Hydrolase</keyword>
<name>A0A9W8V8R4_9HYPO</name>
<accession>A0A9W8V8R4</accession>
<evidence type="ECO:0000256" key="3">
    <source>
        <dbReference type="ARBA" id="ARBA00022801"/>
    </source>
</evidence>
<dbReference type="InterPro" id="IPR038765">
    <property type="entry name" value="Papain-like_cys_pep_sf"/>
</dbReference>